<dbReference type="PATRIC" id="fig|68170.10.peg.8064"/>
<keyword evidence="3" id="KW-1185">Reference proteome</keyword>
<feature type="compositionally biased region" description="Acidic residues" evidence="1">
    <location>
        <begin position="84"/>
        <end position="97"/>
    </location>
</feature>
<dbReference type="EMBL" id="JYJG01000266">
    <property type="protein sequence ID" value="KJK43993.1"/>
    <property type="molecule type" value="Genomic_DNA"/>
</dbReference>
<name>A0A0F0GRH1_LENAE</name>
<proteinExistence type="predicted"/>
<reference evidence="2 3" key="1">
    <citation type="submission" date="2015-02" db="EMBL/GenBank/DDBJ databases">
        <authorList>
            <person name="Ju K.-S."/>
            <person name="Doroghazi J.R."/>
            <person name="Metcalf W."/>
        </authorList>
    </citation>
    <scope>NUCLEOTIDE SEQUENCE [LARGE SCALE GENOMIC DNA]</scope>
    <source>
        <strain evidence="2 3">NRRL B-16140</strain>
    </source>
</reference>
<feature type="region of interest" description="Disordered" evidence="1">
    <location>
        <begin position="84"/>
        <end position="104"/>
    </location>
</feature>
<evidence type="ECO:0000313" key="2">
    <source>
        <dbReference type="EMBL" id="KJK43993.1"/>
    </source>
</evidence>
<dbReference type="AlphaFoldDB" id="A0A0F0GRH1"/>
<protein>
    <submittedName>
        <fullName evidence="2">Uncharacterized protein</fullName>
    </submittedName>
</protein>
<comment type="caution">
    <text evidence="2">The sequence shown here is derived from an EMBL/GenBank/DDBJ whole genome shotgun (WGS) entry which is preliminary data.</text>
</comment>
<evidence type="ECO:0000256" key="1">
    <source>
        <dbReference type="SAM" id="MobiDB-lite"/>
    </source>
</evidence>
<organism evidence="2 3">
    <name type="scientific">Lentzea aerocolonigenes</name>
    <name type="common">Lechevalieria aerocolonigenes</name>
    <name type="synonym">Saccharothrix aerocolonigenes</name>
    <dbReference type="NCBI Taxonomy" id="68170"/>
    <lineage>
        <taxon>Bacteria</taxon>
        <taxon>Bacillati</taxon>
        <taxon>Actinomycetota</taxon>
        <taxon>Actinomycetes</taxon>
        <taxon>Pseudonocardiales</taxon>
        <taxon>Pseudonocardiaceae</taxon>
        <taxon>Lentzea</taxon>
    </lineage>
</organism>
<accession>A0A0F0GRH1</accession>
<gene>
    <name evidence="2" type="ORF">UK23_31080</name>
</gene>
<evidence type="ECO:0000313" key="3">
    <source>
        <dbReference type="Proteomes" id="UP000033393"/>
    </source>
</evidence>
<sequence>MRALRADLGDRELTLLDALGHGPDPQAVAEAADWPAEDVWTWVDWVADRVGLAGDRAHRWRLLAPALAATRTPAPFASVVEISDDESDIEGTEEPVEFDPTPLLMSPVDLRLPDDPEPELMSATDHPLPGAAQDTIPAQPAVSQLTLAYEQIVAAALHGERSCQAVAATLGVRHSAALDLVTRVATAMGVHAAGDGALPAIAAKAREISMVLTPGVTWPPSSSAPATLTPREWVLIAAALHGCTNIKTARHELWWPPRTISRVLDDLAARLDSDASGDEVFPLIVTAVRNGRLPRLPQGVTWPPPLRPDLGPGDWSLVLAAAHGLTAEMIADRLEKPLSQVHTWLLTLGARLELPGGPDGVLAEFAAAVRSGRLTVPSSTRWPPPVQLSETEWTLVAAAAAGVRSLGDIAKATATNSSTVVRRLNALARKVGIPISGPAVLPHLAGMVSSGHLVLPDAFRPG</sequence>
<dbReference type="Proteomes" id="UP000033393">
    <property type="component" value="Unassembled WGS sequence"/>
</dbReference>